<protein>
    <submittedName>
        <fullName evidence="1">AGAP008524-PA</fullName>
    </submittedName>
</protein>
<name>A0NF08_ANOGA</name>
<reference evidence="1" key="4">
    <citation type="journal article" date="2007" name="Genome Biol.">
        <title>Update of the Anopheles gambiae PEST genome assembly.</title>
        <authorList>
            <person name="Sharakhova M.V."/>
            <person name="Hammond M.P."/>
            <person name="Lobo N.F."/>
            <person name="Krzywinski J."/>
            <person name="Unger M.F."/>
            <person name="Hillenmeyer M.E."/>
            <person name="Bruggner R.V."/>
            <person name="Birney E."/>
            <person name="Collins F.H."/>
        </authorList>
    </citation>
    <scope>NUCLEOTIDE SEQUENCE</scope>
    <source>
        <strain evidence="1">PEST</strain>
    </source>
</reference>
<dbReference type="AlphaFoldDB" id="A0NF08"/>
<dbReference type="HOGENOM" id="CLU_2765028_0_0_1"/>
<reference evidence="1" key="2">
    <citation type="submission" date="2002-03" db="EMBL/GenBank/DDBJ databases">
        <authorList>
            <consortium name="The Anopheles Genome Sequencing Consortium"/>
        </authorList>
    </citation>
    <scope>NUCLEOTIDE SEQUENCE</scope>
    <source>
        <strain evidence="1">PEST</strain>
    </source>
</reference>
<dbReference type="EMBL" id="AAAB01008964">
    <property type="protein sequence ID" value="EAU76296.1"/>
    <property type="molecule type" value="Genomic_DNA"/>
</dbReference>
<accession>A0NF08</accession>
<proteinExistence type="predicted"/>
<dbReference type="PaxDb" id="7165-AGAP008524-PA"/>
<feature type="non-terminal residue" evidence="1">
    <location>
        <position position="1"/>
    </location>
</feature>
<gene>
    <name evidence="1" type="ORF">AgaP_AGAP008524</name>
</gene>
<reference evidence="1" key="3">
    <citation type="journal article" date="2004" name="Trends Parasitol.">
        <title>The Anopheles gambiae genome: an update.</title>
        <authorList>
            <person name="Mongin E."/>
            <person name="Louis C."/>
            <person name="Holt R.A."/>
            <person name="Birney E."/>
            <person name="Collins F.H."/>
        </authorList>
    </citation>
    <scope>NUCLEOTIDE SEQUENCE</scope>
    <source>
        <strain evidence="1">PEST</strain>
    </source>
</reference>
<organism evidence="1">
    <name type="scientific">Anopheles gambiae</name>
    <name type="common">African malaria mosquito</name>
    <dbReference type="NCBI Taxonomy" id="7165"/>
    <lineage>
        <taxon>Eukaryota</taxon>
        <taxon>Metazoa</taxon>
        <taxon>Ecdysozoa</taxon>
        <taxon>Arthropoda</taxon>
        <taxon>Hexapoda</taxon>
        <taxon>Insecta</taxon>
        <taxon>Pterygota</taxon>
        <taxon>Neoptera</taxon>
        <taxon>Endopterygota</taxon>
        <taxon>Diptera</taxon>
        <taxon>Nematocera</taxon>
        <taxon>Culicoidea</taxon>
        <taxon>Culicidae</taxon>
        <taxon>Anophelinae</taxon>
        <taxon>Anopheles</taxon>
    </lineage>
</organism>
<reference evidence="1" key="5">
    <citation type="submission" date="2011-05" db="EMBL/GenBank/DDBJ databases">
        <authorList>
            <consortium name="VectorBase"/>
        </authorList>
    </citation>
    <scope>NUCLEOTIDE SEQUENCE</scope>
    <source>
        <strain evidence="1">PEST</strain>
    </source>
</reference>
<reference evidence="1" key="1">
    <citation type="journal article" date="2002" name="Science">
        <title>The genome sequence of the malaria mosquito Anopheles gambiae.</title>
        <authorList>
            <person name="Holt R.A."/>
            <person name="Subramanian G.M."/>
            <person name="Halpern A."/>
            <person name="Sutton G.G."/>
            <person name="Charlab R."/>
            <person name="Nusskern D.R."/>
            <person name="Wincker P."/>
            <person name="Clark A.G."/>
            <person name="Ribeiro J.M."/>
            <person name="Wides R."/>
            <person name="Salzberg S.L."/>
            <person name="Loftus B."/>
            <person name="Yandell M."/>
            <person name="Majoros W.H."/>
            <person name="Rusch D.B."/>
            <person name="Lai Z."/>
            <person name="Kraft C.L."/>
            <person name="Abril J.F."/>
            <person name="Anthouard V."/>
            <person name="Arensburger P."/>
            <person name="Atkinson P.W."/>
            <person name="Baden H."/>
            <person name="de Berardinis V."/>
            <person name="Baldwin D."/>
            <person name="Benes V."/>
            <person name="Biedler J."/>
            <person name="Blass C."/>
            <person name="Bolanos R."/>
            <person name="Boscus D."/>
            <person name="Barnstead M."/>
            <person name="Cai S."/>
            <person name="Center A."/>
            <person name="Chaturverdi K."/>
            <person name="Christophides G.K."/>
            <person name="Chrystal M.A."/>
            <person name="Clamp M."/>
            <person name="Cravchik A."/>
            <person name="Curwen V."/>
            <person name="Dana A."/>
            <person name="Delcher A."/>
            <person name="Dew I."/>
            <person name="Evans C.A."/>
            <person name="Flanigan M."/>
            <person name="Grundschober-Freimoser A."/>
            <person name="Friedli L."/>
            <person name="Gu Z."/>
            <person name="Guan P."/>
            <person name="Guigo R."/>
            <person name="Hillenmeyer M.E."/>
            <person name="Hladun S.L."/>
            <person name="Hogan J.R."/>
            <person name="Hong Y.S."/>
            <person name="Hoover J."/>
            <person name="Jaillon O."/>
            <person name="Ke Z."/>
            <person name="Kodira C."/>
            <person name="Kokoza E."/>
            <person name="Koutsos A."/>
            <person name="Letunic I."/>
            <person name="Levitsky A."/>
            <person name="Liang Y."/>
            <person name="Lin J.J."/>
            <person name="Lobo N.F."/>
            <person name="Lopez J.R."/>
            <person name="Malek J.A."/>
            <person name="McIntosh T.C."/>
            <person name="Meister S."/>
            <person name="Miller J."/>
            <person name="Mobarry C."/>
            <person name="Mongin E."/>
            <person name="Murphy S.D."/>
            <person name="O'Brochta D.A."/>
            <person name="Pfannkoch C."/>
            <person name="Qi R."/>
            <person name="Regier M.A."/>
            <person name="Remington K."/>
            <person name="Shao H."/>
            <person name="Sharakhova M.V."/>
            <person name="Sitter C.D."/>
            <person name="Shetty J."/>
            <person name="Smith T.J."/>
            <person name="Strong R."/>
            <person name="Sun J."/>
            <person name="Thomasova D."/>
            <person name="Ton L.Q."/>
            <person name="Topalis P."/>
            <person name="Tu Z."/>
            <person name="Unger M.F."/>
            <person name="Walenz B."/>
            <person name="Wang A."/>
            <person name="Wang J."/>
            <person name="Wang M."/>
            <person name="Wang X."/>
            <person name="Woodford K.J."/>
            <person name="Wortman J.R."/>
            <person name="Wu M."/>
            <person name="Yao A."/>
            <person name="Zdobnov E.M."/>
            <person name="Zhang H."/>
            <person name="Zhao Q."/>
            <person name="Zhao S."/>
            <person name="Zhu S.C."/>
            <person name="Zhimulev I."/>
            <person name="Coluzzi M."/>
            <person name="della Torre A."/>
            <person name="Roth C.W."/>
            <person name="Louis C."/>
            <person name="Kalush F."/>
            <person name="Mural R.J."/>
            <person name="Myers E.W."/>
            <person name="Adams M.D."/>
            <person name="Smith H.O."/>
            <person name="Broder S."/>
            <person name="Gardner M.J."/>
            <person name="Fraser C.M."/>
            <person name="Birney E."/>
            <person name="Bork P."/>
            <person name="Brey P.T."/>
            <person name="Venter J.C."/>
            <person name="Weissenbach J."/>
            <person name="Kafatos F.C."/>
            <person name="Collins F.H."/>
            <person name="Hoffman S.L."/>
        </authorList>
    </citation>
    <scope>NUCLEOTIDE SEQUENCE [LARGE SCALE GENOMIC DNA]</scope>
    <source>
        <strain evidence="1">PEST</strain>
    </source>
</reference>
<sequence length="70" mass="7555">YTAAGFAYGARDEPLPPSATILKCVCAKCKVLAEKKRERERGSEKSADSKKKPCIGIKLHHLLGAVCIVV</sequence>
<comment type="caution">
    <text evidence="1">The sequence shown here is derived from an EMBL/GenBank/DDBJ whole genome shotgun (WGS) entry which is preliminary data.</text>
</comment>
<evidence type="ECO:0000313" key="1">
    <source>
        <dbReference type="EMBL" id="EAU76296.1"/>
    </source>
</evidence>